<proteinExistence type="predicted"/>
<evidence type="ECO:0000313" key="2">
    <source>
        <dbReference type="Proteomes" id="UP000595140"/>
    </source>
</evidence>
<dbReference type="Proteomes" id="UP000595140">
    <property type="component" value="Unassembled WGS sequence"/>
</dbReference>
<dbReference type="AlphaFoldDB" id="A0A484KEP9"/>
<keyword evidence="2" id="KW-1185">Reference proteome</keyword>
<protein>
    <submittedName>
        <fullName evidence="1">Uncharacterized protein</fullName>
    </submittedName>
</protein>
<evidence type="ECO:0000313" key="1">
    <source>
        <dbReference type="EMBL" id="VFQ64391.1"/>
    </source>
</evidence>
<name>A0A484KEP9_9ASTE</name>
<organism evidence="1 2">
    <name type="scientific">Cuscuta campestris</name>
    <dbReference type="NCBI Taxonomy" id="132261"/>
    <lineage>
        <taxon>Eukaryota</taxon>
        <taxon>Viridiplantae</taxon>
        <taxon>Streptophyta</taxon>
        <taxon>Embryophyta</taxon>
        <taxon>Tracheophyta</taxon>
        <taxon>Spermatophyta</taxon>
        <taxon>Magnoliopsida</taxon>
        <taxon>eudicotyledons</taxon>
        <taxon>Gunneridae</taxon>
        <taxon>Pentapetalae</taxon>
        <taxon>asterids</taxon>
        <taxon>lamiids</taxon>
        <taxon>Solanales</taxon>
        <taxon>Convolvulaceae</taxon>
        <taxon>Cuscuteae</taxon>
        <taxon>Cuscuta</taxon>
        <taxon>Cuscuta subgen. Grammica</taxon>
        <taxon>Cuscuta sect. Cleistogrammica</taxon>
    </lineage>
</organism>
<gene>
    <name evidence="1" type="ORF">CCAM_LOCUS6167</name>
</gene>
<dbReference type="EMBL" id="OOIL02000404">
    <property type="protein sequence ID" value="VFQ64391.1"/>
    <property type="molecule type" value="Genomic_DNA"/>
</dbReference>
<sequence>MGYSTCKFPTEEAVIPYLRSPSLSAKGKSSIAISAKCRHRRRLLPFEDLVPNDSDQRILAPRYDRNSSSRT</sequence>
<reference evidence="1 2" key="1">
    <citation type="submission" date="2018-04" db="EMBL/GenBank/DDBJ databases">
        <authorList>
            <person name="Vogel A."/>
        </authorList>
    </citation>
    <scope>NUCLEOTIDE SEQUENCE [LARGE SCALE GENOMIC DNA]</scope>
</reference>
<accession>A0A484KEP9</accession>